<evidence type="ECO:0000313" key="9">
    <source>
        <dbReference type="Proteomes" id="UP001194580"/>
    </source>
</evidence>
<feature type="compositionally biased region" description="Low complexity" evidence="6">
    <location>
        <begin position="674"/>
        <end position="698"/>
    </location>
</feature>
<dbReference type="InterPro" id="IPR050815">
    <property type="entry name" value="TF_fung"/>
</dbReference>
<feature type="domain" description="Zn(2)-C6 fungal-type" evidence="7">
    <location>
        <begin position="17"/>
        <end position="47"/>
    </location>
</feature>
<proteinExistence type="predicted"/>
<organism evidence="8 9">
    <name type="scientific">Linnemannia exigua</name>
    <dbReference type="NCBI Taxonomy" id="604196"/>
    <lineage>
        <taxon>Eukaryota</taxon>
        <taxon>Fungi</taxon>
        <taxon>Fungi incertae sedis</taxon>
        <taxon>Mucoromycota</taxon>
        <taxon>Mortierellomycotina</taxon>
        <taxon>Mortierellomycetes</taxon>
        <taxon>Mortierellales</taxon>
        <taxon>Mortierellaceae</taxon>
        <taxon>Linnemannia</taxon>
    </lineage>
</organism>
<gene>
    <name evidence="8" type="ORF">BGZ95_001605</name>
</gene>
<dbReference type="GO" id="GO:0000981">
    <property type="term" value="F:DNA-binding transcription factor activity, RNA polymerase II-specific"/>
    <property type="evidence" value="ECO:0007669"/>
    <property type="project" value="InterPro"/>
</dbReference>
<dbReference type="InterPro" id="IPR007219">
    <property type="entry name" value="XnlR_reg_dom"/>
</dbReference>
<evidence type="ECO:0000313" key="8">
    <source>
        <dbReference type="EMBL" id="KAG0270719.1"/>
    </source>
</evidence>
<evidence type="ECO:0000256" key="1">
    <source>
        <dbReference type="ARBA" id="ARBA00004123"/>
    </source>
</evidence>
<feature type="compositionally biased region" description="Low complexity" evidence="6">
    <location>
        <begin position="548"/>
        <end position="567"/>
    </location>
</feature>
<dbReference type="InterPro" id="IPR036864">
    <property type="entry name" value="Zn2-C6_fun-type_DNA-bd_sf"/>
</dbReference>
<name>A0AAD4H2M2_9FUNG</name>
<feature type="non-terminal residue" evidence="8">
    <location>
        <position position="724"/>
    </location>
</feature>
<accession>A0AAD4H2M2</accession>
<dbReference type="CDD" id="cd00067">
    <property type="entry name" value="GAL4"/>
    <property type="match status" value="1"/>
</dbReference>
<dbReference type="PANTHER" id="PTHR47338">
    <property type="entry name" value="ZN(II)2CYS6 TRANSCRIPTION FACTOR (EUROFUNG)-RELATED"/>
    <property type="match status" value="1"/>
</dbReference>
<keyword evidence="3" id="KW-0805">Transcription regulation</keyword>
<dbReference type="EMBL" id="JAAAIL010001327">
    <property type="protein sequence ID" value="KAG0270719.1"/>
    <property type="molecule type" value="Genomic_DNA"/>
</dbReference>
<dbReference type="CDD" id="cd12148">
    <property type="entry name" value="fungal_TF_MHR"/>
    <property type="match status" value="1"/>
</dbReference>
<dbReference type="PROSITE" id="PS50048">
    <property type="entry name" value="ZN2_CY6_FUNGAL_2"/>
    <property type="match status" value="1"/>
</dbReference>
<evidence type="ECO:0000259" key="7">
    <source>
        <dbReference type="PROSITE" id="PS50048"/>
    </source>
</evidence>
<dbReference type="SUPFAM" id="SSF57701">
    <property type="entry name" value="Zn2/Cys6 DNA-binding domain"/>
    <property type="match status" value="1"/>
</dbReference>
<protein>
    <recommendedName>
        <fullName evidence="7">Zn(2)-C6 fungal-type domain-containing protein</fullName>
    </recommendedName>
</protein>
<comment type="subcellular location">
    <subcellularLocation>
        <location evidence="1">Nucleus</location>
    </subcellularLocation>
</comment>
<reference evidence="8" key="1">
    <citation type="journal article" date="2020" name="Fungal Divers.">
        <title>Resolving the Mortierellaceae phylogeny through synthesis of multi-gene phylogenetics and phylogenomics.</title>
        <authorList>
            <person name="Vandepol N."/>
            <person name="Liber J."/>
            <person name="Desiro A."/>
            <person name="Na H."/>
            <person name="Kennedy M."/>
            <person name="Barry K."/>
            <person name="Grigoriev I.V."/>
            <person name="Miller A.N."/>
            <person name="O'Donnell K."/>
            <person name="Stajich J.E."/>
            <person name="Bonito G."/>
        </authorList>
    </citation>
    <scope>NUCLEOTIDE SEQUENCE</scope>
    <source>
        <strain evidence="8">NRRL 28262</strain>
    </source>
</reference>
<keyword evidence="9" id="KW-1185">Reference proteome</keyword>
<dbReference type="InterPro" id="IPR001138">
    <property type="entry name" value="Zn2Cys6_DnaBD"/>
</dbReference>
<dbReference type="PROSITE" id="PS00463">
    <property type="entry name" value="ZN2_CY6_FUNGAL_1"/>
    <property type="match status" value="1"/>
</dbReference>
<dbReference type="Proteomes" id="UP001194580">
    <property type="component" value="Unassembled WGS sequence"/>
</dbReference>
<feature type="compositionally biased region" description="Low complexity" evidence="6">
    <location>
        <begin position="92"/>
        <end position="119"/>
    </location>
</feature>
<evidence type="ECO:0000256" key="3">
    <source>
        <dbReference type="ARBA" id="ARBA00023015"/>
    </source>
</evidence>
<feature type="region of interest" description="Disordered" evidence="6">
    <location>
        <begin position="87"/>
        <end position="119"/>
    </location>
</feature>
<evidence type="ECO:0000256" key="5">
    <source>
        <dbReference type="ARBA" id="ARBA00023242"/>
    </source>
</evidence>
<keyword evidence="4" id="KW-0804">Transcription</keyword>
<dbReference type="GO" id="GO:0003677">
    <property type="term" value="F:DNA binding"/>
    <property type="evidence" value="ECO:0007669"/>
    <property type="project" value="InterPro"/>
</dbReference>
<feature type="region of interest" description="Disordered" evidence="6">
    <location>
        <begin position="668"/>
        <end position="724"/>
    </location>
</feature>
<keyword evidence="5" id="KW-0539">Nucleus</keyword>
<dbReference type="GO" id="GO:0008270">
    <property type="term" value="F:zinc ion binding"/>
    <property type="evidence" value="ECO:0007669"/>
    <property type="project" value="InterPro"/>
</dbReference>
<feature type="region of interest" description="Disordered" evidence="6">
    <location>
        <begin position="548"/>
        <end position="594"/>
    </location>
</feature>
<dbReference type="GO" id="GO:0006351">
    <property type="term" value="P:DNA-templated transcription"/>
    <property type="evidence" value="ECO:0007669"/>
    <property type="project" value="InterPro"/>
</dbReference>
<dbReference type="GO" id="GO:0005634">
    <property type="term" value="C:nucleus"/>
    <property type="evidence" value="ECO:0007669"/>
    <property type="project" value="UniProtKB-SubCell"/>
</dbReference>
<comment type="caution">
    <text evidence="8">The sequence shown here is derived from an EMBL/GenBank/DDBJ whole genome shotgun (WGS) entry which is preliminary data.</text>
</comment>
<dbReference type="SMART" id="SM00066">
    <property type="entry name" value="GAL4"/>
    <property type="match status" value="1"/>
</dbReference>
<evidence type="ECO:0000256" key="4">
    <source>
        <dbReference type="ARBA" id="ARBA00023163"/>
    </source>
</evidence>
<keyword evidence="2" id="KW-0479">Metal-binding</keyword>
<dbReference type="PANTHER" id="PTHR47338:SF5">
    <property type="entry name" value="ZN(II)2CYS6 TRANSCRIPTION FACTOR (EUROFUNG)"/>
    <property type="match status" value="1"/>
</dbReference>
<dbReference type="Gene3D" id="4.10.240.10">
    <property type="entry name" value="Zn(2)-C6 fungal-type DNA-binding domain"/>
    <property type="match status" value="1"/>
</dbReference>
<evidence type="ECO:0000256" key="6">
    <source>
        <dbReference type="SAM" id="MobiDB-lite"/>
    </source>
</evidence>
<evidence type="ECO:0000256" key="2">
    <source>
        <dbReference type="ARBA" id="ARBA00022723"/>
    </source>
</evidence>
<dbReference type="Pfam" id="PF00172">
    <property type="entry name" value="Zn_clus"/>
    <property type="match status" value="1"/>
</dbReference>
<feature type="compositionally biased region" description="Polar residues" evidence="6">
    <location>
        <begin position="575"/>
        <end position="586"/>
    </location>
</feature>
<sequence length="724" mass="79981">MSTSTTTHQKRTYVTRACDHCRQRRAVCDNQKPKCSRCQKKRIECTFLVPQRKRGPIAKPKDSGLDPNQGHEVLVDQSYKRKISIHNHENDNNNNNVNIHSNGSNNRSTGSNDNNPNIIPLNNVPKIITMSSNNNNNNNNNNATTNSNAPIIETDTNFILDINQATDTEEKGEEDESSIFHQFIRSPSETPRPKAADPMGSYYPVLGDPVDLPHCHYNHHLNHHHNHHQPSVHDDIFSKPVVDHLVALFFERCFQDFDFFSPLNFLRLYVQGTVNQCLLDMICAVGSRFSDHPAVIKNPPYMSGEPYVERVKAKMGELISNASMDALHTLILMSFYEYSTARHNFGYRIECLSVVMASDLQLAQCYRRAAAVPPFFMTSSASSRSFSLPTEMLHESEANRVATEIKIRTWTFLLISDLHSSSVSGFMPKIDHSIVHPANPSTDINWWMERSQEPGGIPIEPVDEFSAAILYKILLPRPTLGAIDGGHTIMFLDIVTSICTFVKTEYTLEMWKNYMDAEDKVDENNAAGCNRAKPNSCFSSSGLAPGSSSSYSSSPPTSSSSAVSPGPLNAADSVNAATGTTESSPQWRRDQSEYTKLDSEVERWKTQLSPEFNPSHVKLSLFKCDKDVLHVGSCYYAMAILLHMPSLIPGVFLSDTSFFEDSSNSGIGGYKAEGSNPRSRGRGASAAATAESRQQGKSSRGGGGGEAKRGASVGVVGERGGTLE</sequence>
<dbReference type="Pfam" id="PF04082">
    <property type="entry name" value="Fungal_trans"/>
    <property type="match status" value="1"/>
</dbReference>
<dbReference type="AlphaFoldDB" id="A0AAD4H2M2"/>